<evidence type="ECO:0000256" key="3">
    <source>
        <dbReference type="HAMAP-Rule" id="MF_01077"/>
    </source>
</evidence>
<comment type="function">
    <text evidence="3">Required for maturation of 30S ribosomal subunits.</text>
</comment>
<protein>
    <recommendedName>
        <fullName evidence="3">Ribosome maturation factor RimP</fullName>
    </recommendedName>
</protein>
<feature type="domain" description="Ribosome maturation factor RimP N-terminal" evidence="4">
    <location>
        <begin position="13"/>
        <end position="84"/>
    </location>
</feature>
<dbReference type="AlphaFoldDB" id="A0A1V4QGZ4"/>
<evidence type="ECO:0000256" key="2">
    <source>
        <dbReference type="ARBA" id="ARBA00022517"/>
    </source>
</evidence>
<dbReference type="SUPFAM" id="SSF74942">
    <property type="entry name" value="YhbC-like, C-terminal domain"/>
    <property type="match status" value="1"/>
</dbReference>
<name>A0A1V4QGZ4_UNCW3</name>
<evidence type="ECO:0000256" key="1">
    <source>
        <dbReference type="ARBA" id="ARBA00022490"/>
    </source>
</evidence>
<dbReference type="InterPro" id="IPR035956">
    <property type="entry name" value="RimP_N_sf"/>
</dbReference>
<dbReference type="InterPro" id="IPR028998">
    <property type="entry name" value="RimP_C"/>
</dbReference>
<dbReference type="InterPro" id="IPR028989">
    <property type="entry name" value="RimP_N"/>
</dbReference>
<evidence type="ECO:0000259" key="4">
    <source>
        <dbReference type="Pfam" id="PF02576"/>
    </source>
</evidence>
<evidence type="ECO:0000313" key="6">
    <source>
        <dbReference type="Proteomes" id="UP000191663"/>
    </source>
</evidence>
<dbReference type="GO" id="GO:0006412">
    <property type="term" value="P:translation"/>
    <property type="evidence" value="ECO:0007669"/>
    <property type="project" value="TreeGrafter"/>
</dbReference>
<dbReference type="CDD" id="cd01734">
    <property type="entry name" value="YlxS_C"/>
    <property type="match status" value="1"/>
</dbReference>
<dbReference type="GO" id="GO:0005829">
    <property type="term" value="C:cytosol"/>
    <property type="evidence" value="ECO:0007669"/>
    <property type="project" value="TreeGrafter"/>
</dbReference>
<proteinExistence type="inferred from homology"/>
<dbReference type="HAMAP" id="MF_01077">
    <property type="entry name" value="RimP"/>
    <property type="match status" value="1"/>
</dbReference>
<evidence type="ECO:0000313" key="5">
    <source>
        <dbReference type="EMBL" id="OPX18630.1"/>
    </source>
</evidence>
<dbReference type="InterPro" id="IPR003728">
    <property type="entry name" value="Ribosome_maturation_RimP"/>
</dbReference>
<organism evidence="5 6">
    <name type="scientific">candidate division WOR-3 bacterium 4484_100</name>
    <dbReference type="NCBI Taxonomy" id="1936077"/>
    <lineage>
        <taxon>Bacteria</taxon>
        <taxon>Bacteria division WOR-3</taxon>
    </lineage>
</organism>
<dbReference type="EMBL" id="MUKB01000003">
    <property type="protein sequence ID" value="OPX18630.1"/>
    <property type="molecule type" value="Genomic_DNA"/>
</dbReference>
<gene>
    <name evidence="3" type="primary">rimP</name>
    <name evidence="5" type="ORF">BXT86_00260</name>
</gene>
<keyword evidence="1 3" id="KW-0963">Cytoplasm</keyword>
<reference evidence="6" key="1">
    <citation type="submission" date="2017-01" db="EMBL/GenBank/DDBJ databases">
        <title>Novel pathways for hydrocarbon cycling and metabolic interdependencies in hydrothermal sediment communities.</title>
        <authorList>
            <person name="Dombrowski N."/>
            <person name="Seitz K."/>
            <person name="Teske A."/>
            <person name="Baker B."/>
        </authorList>
    </citation>
    <scope>NUCLEOTIDE SEQUENCE [LARGE SCALE GENOMIC DNA]</scope>
</reference>
<comment type="caution">
    <text evidence="5">The sequence shown here is derived from an EMBL/GenBank/DDBJ whole genome shotgun (WGS) entry which is preliminary data.</text>
</comment>
<sequence length="153" mass="17655">MSEILNLEKVSQLIKPILKGMNLRFYDLSFNEVSKVLRLYIDKKGGDVTIGECKKVSNQVSKVLDEAELINFPYTLEVSSPGIERPLKTRQHFQWAIGKTAEILLENKKIRGYVRRVTDDGVYIATNGQEEFIYFNLIIKAKLVEELVYGKRR</sequence>
<keyword evidence="2 3" id="KW-0690">Ribosome biogenesis</keyword>
<comment type="similarity">
    <text evidence="3">Belongs to the RimP family.</text>
</comment>
<accession>A0A1V4QGZ4</accession>
<dbReference type="GO" id="GO:0000028">
    <property type="term" value="P:ribosomal small subunit assembly"/>
    <property type="evidence" value="ECO:0007669"/>
    <property type="project" value="TreeGrafter"/>
</dbReference>
<comment type="subcellular location">
    <subcellularLocation>
        <location evidence="3">Cytoplasm</location>
    </subcellularLocation>
</comment>
<dbReference type="PANTHER" id="PTHR33867">
    <property type="entry name" value="RIBOSOME MATURATION FACTOR RIMP"/>
    <property type="match status" value="1"/>
</dbReference>
<dbReference type="Pfam" id="PF02576">
    <property type="entry name" value="RimP_N"/>
    <property type="match status" value="1"/>
</dbReference>
<dbReference type="InterPro" id="IPR036847">
    <property type="entry name" value="RimP_C_sf"/>
</dbReference>
<dbReference type="SUPFAM" id="SSF75420">
    <property type="entry name" value="YhbC-like, N-terminal domain"/>
    <property type="match status" value="1"/>
</dbReference>
<dbReference type="Gene3D" id="3.30.300.70">
    <property type="entry name" value="RimP-like superfamily, N-terminal"/>
    <property type="match status" value="1"/>
</dbReference>
<dbReference type="PANTHER" id="PTHR33867:SF1">
    <property type="entry name" value="RIBOSOME MATURATION FACTOR RIMP"/>
    <property type="match status" value="1"/>
</dbReference>
<dbReference type="Proteomes" id="UP000191663">
    <property type="component" value="Unassembled WGS sequence"/>
</dbReference>